<dbReference type="RefSeq" id="XP_033578620.1">
    <property type="nucleotide sequence ID" value="XM_033725355.1"/>
</dbReference>
<reference evidence="5" key="2">
    <citation type="submission" date="2020-04" db="EMBL/GenBank/DDBJ databases">
        <authorList>
            <consortium name="NCBI Genome Project"/>
        </authorList>
    </citation>
    <scope>NUCLEOTIDE SEQUENCE</scope>
    <source>
        <strain evidence="5">CBS 304.34</strain>
    </source>
</reference>
<organism evidence="3">
    <name type="scientific">Mytilinidion resinicola</name>
    <dbReference type="NCBI Taxonomy" id="574789"/>
    <lineage>
        <taxon>Eukaryota</taxon>
        <taxon>Fungi</taxon>
        <taxon>Dikarya</taxon>
        <taxon>Ascomycota</taxon>
        <taxon>Pezizomycotina</taxon>
        <taxon>Dothideomycetes</taxon>
        <taxon>Pleosporomycetidae</taxon>
        <taxon>Mytilinidiales</taxon>
        <taxon>Mytilinidiaceae</taxon>
        <taxon>Mytilinidion</taxon>
    </lineage>
</organism>
<keyword evidence="4" id="KW-1185">Reference proteome</keyword>
<evidence type="ECO:0000256" key="1">
    <source>
        <dbReference type="SAM" id="MobiDB-lite"/>
    </source>
</evidence>
<evidence type="ECO:0000256" key="2">
    <source>
        <dbReference type="SAM" id="Phobius"/>
    </source>
</evidence>
<evidence type="ECO:0000313" key="5">
    <source>
        <dbReference type="RefSeq" id="XP_033578620.1"/>
    </source>
</evidence>
<evidence type="ECO:0000313" key="3">
    <source>
        <dbReference type="EMBL" id="KAF2811656.1"/>
    </source>
</evidence>
<keyword evidence="2" id="KW-0472">Membrane</keyword>
<keyword evidence="2" id="KW-0812">Transmembrane</keyword>
<feature type="compositionally biased region" description="Acidic residues" evidence="1">
    <location>
        <begin position="213"/>
        <end position="232"/>
    </location>
</feature>
<dbReference type="GeneID" id="54466248"/>
<gene>
    <name evidence="3 5" type="ORF">BDZ99DRAFT_518909</name>
</gene>
<evidence type="ECO:0000313" key="4">
    <source>
        <dbReference type="Proteomes" id="UP000504636"/>
    </source>
</evidence>
<sequence length="256" mass="28776">MPGHTDHTLLPKSRVYLVYVVVPVLLWLDAREGPEVETWIERLLSKSNALKIFASTVFKPILVGLFLSFIGWLASWHSYALLFPLCQIHLRVNRQLLVPLIAALLIAFTVLGISLDVPMGTHKVLRNWSPIRVLVDFEELYRTTLITCGYMHCISMTAQIIVLTYCGGLYTPDSWTLDGTEEPRTATVPLIRVVSGKQLLQEVKAGEARSVIIDEDDDESDQSTSFIEEDELAEKPWGSVMHVDADDLIEADVEEV</sequence>
<dbReference type="AlphaFoldDB" id="A0A6A6YRU0"/>
<keyword evidence="2" id="KW-1133">Transmembrane helix</keyword>
<reference evidence="5" key="3">
    <citation type="submission" date="2025-04" db="UniProtKB">
        <authorList>
            <consortium name="RefSeq"/>
        </authorList>
    </citation>
    <scope>IDENTIFICATION</scope>
    <source>
        <strain evidence="5">CBS 304.34</strain>
    </source>
</reference>
<name>A0A6A6YRU0_9PEZI</name>
<feature type="transmembrane region" description="Helical" evidence="2">
    <location>
        <begin position="96"/>
        <end position="117"/>
    </location>
</feature>
<feature type="transmembrane region" description="Helical" evidence="2">
    <location>
        <begin position="52"/>
        <end position="76"/>
    </location>
</feature>
<dbReference type="EMBL" id="MU003698">
    <property type="protein sequence ID" value="KAF2811656.1"/>
    <property type="molecule type" value="Genomic_DNA"/>
</dbReference>
<reference evidence="3 5" key="1">
    <citation type="journal article" date="2020" name="Stud. Mycol.">
        <title>101 Dothideomycetes genomes: a test case for predicting lifestyles and emergence of pathogens.</title>
        <authorList>
            <person name="Haridas S."/>
            <person name="Albert R."/>
            <person name="Binder M."/>
            <person name="Bloem J."/>
            <person name="Labutti K."/>
            <person name="Salamov A."/>
            <person name="Andreopoulos B."/>
            <person name="Baker S."/>
            <person name="Barry K."/>
            <person name="Bills G."/>
            <person name="Bluhm B."/>
            <person name="Cannon C."/>
            <person name="Castanera R."/>
            <person name="Culley D."/>
            <person name="Daum C."/>
            <person name="Ezra D."/>
            <person name="Gonzalez J."/>
            <person name="Henrissat B."/>
            <person name="Kuo A."/>
            <person name="Liang C."/>
            <person name="Lipzen A."/>
            <person name="Lutzoni F."/>
            <person name="Magnuson J."/>
            <person name="Mondo S."/>
            <person name="Nolan M."/>
            <person name="Ohm R."/>
            <person name="Pangilinan J."/>
            <person name="Park H.-J."/>
            <person name="Ramirez L."/>
            <person name="Alfaro M."/>
            <person name="Sun H."/>
            <person name="Tritt A."/>
            <person name="Yoshinaga Y."/>
            <person name="Zwiers L.-H."/>
            <person name="Turgeon B."/>
            <person name="Goodwin S."/>
            <person name="Spatafora J."/>
            <person name="Crous P."/>
            <person name="Grigoriev I."/>
        </authorList>
    </citation>
    <scope>NUCLEOTIDE SEQUENCE</scope>
    <source>
        <strain evidence="3 5">CBS 304.34</strain>
    </source>
</reference>
<protein>
    <submittedName>
        <fullName evidence="3 5">Uncharacterized protein</fullName>
    </submittedName>
</protein>
<dbReference type="Proteomes" id="UP000504636">
    <property type="component" value="Unplaced"/>
</dbReference>
<accession>A0A6A6YRU0</accession>
<proteinExistence type="predicted"/>
<feature type="region of interest" description="Disordered" evidence="1">
    <location>
        <begin position="212"/>
        <end position="232"/>
    </location>
</feature>